<evidence type="ECO:0000313" key="3">
    <source>
        <dbReference type="Proteomes" id="UP000003081"/>
    </source>
</evidence>
<dbReference type="PANTHER" id="PTHR30619">
    <property type="entry name" value="DNA INTERNALIZATION/COMPETENCE PROTEIN COMEC/REC2"/>
    <property type="match status" value="1"/>
</dbReference>
<dbReference type="RefSeq" id="WP_003412467.1">
    <property type="nucleotide sequence ID" value="NZ_ACOM01000005.1"/>
</dbReference>
<dbReference type="InterPro" id="IPR036866">
    <property type="entry name" value="RibonucZ/Hydroxyglut_hydro"/>
</dbReference>
<dbReference type="GO" id="GO:0016787">
    <property type="term" value="F:hydrolase activity"/>
    <property type="evidence" value="ECO:0007669"/>
    <property type="project" value="UniProtKB-KW"/>
</dbReference>
<feature type="domain" description="Metallo-beta-lactamase" evidence="1">
    <location>
        <begin position="25"/>
        <end position="76"/>
    </location>
</feature>
<keyword evidence="3" id="KW-1185">Reference proteome</keyword>
<dbReference type="HOGENOM" id="CLU_052638_0_0_9"/>
<dbReference type="EMBL" id="ACOM01000005">
    <property type="protein sequence ID" value="EEP54044.1"/>
    <property type="molecule type" value="Genomic_DNA"/>
</dbReference>
<protein>
    <submittedName>
        <fullName evidence="2">Zn-dependent hydrolase</fullName>
    </submittedName>
</protein>
<evidence type="ECO:0000313" key="2">
    <source>
        <dbReference type="EMBL" id="EEP54044.1"/>
    </source>
</evidence>
<proteinExistence type="predicted"/>
<dbReference type="SUPFAM" id="SSF56281">
    <property type="entry name" value="Metallo-hydrolase/oxidoreductase"/>
    <property type="match status" value="1"/>
</dbReference>
<dbReference type="AlphaFoldDB" id="C4III7"/>
<gene>
    <name evidence="2" type="ORF">CLP_2223</name>
</gene>
<evidence type="ECO:0000259" key="1">
    <source>
        <dbReference type="Pfam" id="PF00753"/>
    </source>
</evidence>
<dbReference type="InterPro" id="IPR001279">
    <property type="entry name" value="Metallo-B-lactamas"/>
</dbReference>
<accession>C4III7</accession>
<sequence>MIQIQAFPASYGESILITLGEEKLKKNILIDTGFASTYNNHIKNRLLELKKDNLALDLLVFTHFDADHISGGINLLKDNKSNDESKIISIKNIWFNGLNKLDFNIGSGLPLDEKIKKKLKPLLEKKYPNELFTTLLNDISAEQSLTLSELISNGKYNINEEMIEFNRSFKLDENIKIDIISPTKDKTDSLKKLWIDELTKLGINEPLNNNEEVNEAFEKIMVNIIDSIKRKRLSSCSTSEDIIEKIIMDDKFYQDESSVNGSSIAFIIEYEGKKMLFLGDSHSDIIENYIESKLLNTQDEKIKFDLVKISHHGSSNNSSPRLLELIDCNNYLICTNGKKFGHPDDETLARIISSNQGKHKTIFLNYKTQSVKKFLNEKLMKKYNYSIKCTNDINISNKSCKTTNIIL</sequence>
<name>C4III7_CLOBU</name>
<dbReference type="Gene3D" id="3.60.15.10">
    <property type="entry name" value="Ribonuclease Z/Hydroxyacylglutathione hydrolase-like"/>
    <property type="match status" value="2"/>
</dbReference>
<dbReference type="Pfam" id="PF00753">
    <property type="entry name" value="Lactamase_B"/>
    <property type="match status" value="1"/>
</dbReference>
<organism evidence="2 3">
    <name type="scientific">Clostridium butyricum E4 str. BoNT E BL5262</name>
    <dbReference type="NCBI Taxonomy" id="632245"/>
    <lineage>
        <taxon>Bacteria</taxon>
        <taxon>Bacillati</taxon>
        <taxon>Bacillota</taxon>
        <taxon>Clostridia</taxon>
        <taxon>Eubacteriales</taxon>
        <taxon>Clostridiaceae</taxon>
        <taxon>Clostridium</taxon>
    </lineage>
</organism>
<reference evidence="2 3" key="1">
    <citation type="submission" date="2009-08" db="EMBL/GenBank/DDBJ databases">
        <authorList>
            <person name="Shrivastava S."/>
            <person name="Brinkac L.B."/>
            <person name="Brown J.L."/>
            <person name="Bruce D.B."/>
            <person name="Detter C."/>
            <person name="Green L.D."/>
            <person name="Munk C.A."/>
            <person name="Rogers Y.C."/>
            <person name="Tapia R."/>
            <person name="Sims D.R."/>
            <person name="Smith L.A."/>
            <person name="Smith T.J."/>
            <person name="Sutton G."/>
            <person name="Brettin T."/>
        </authorList>
    </citation>
    <scope>NUCLEOTIDE SEQUENCE [LARGE SCALE GENOMIC DNA]</scope>
    <source>
        <strain evidence="3">E4 str. BoNT E BL5262</strain>
    </source>
</reference>
<comment type="caution">
    <text evidence="2">The sequence shown here is derived from an EMBL/GenBank/DDBJ whole genome shotgun (WGS) entry which is preliminary data.</text>
</comment>
<dbReference type="eggNOG" id="COG2333">
    <property type="taxonomic scope" value="Bacteria"/>
</dbReference>
<dbReference type="PANTHER" id="PTHR30619:SF1">
    <property type="entry name" value="RECOMBINATION PROTEIN 2"/>
    <property type="match status" value="1"/>
</dbReference>
<dbReference type="Proteomes" id="UP000003081">
    <property type="component" value="Unassembled WGS sequence"/>
</dbReference>
<dbReference type="InterPro" id="IPR052159">
    <property type="entry name" value="Competence_DNA_uptake"/>
</dbReference>
<keyword evidence="2" id="KW-0378">Hydrolase</keyword>